<keyword evidence="3" id="KW-1185">Reference proteome</keyword>
<dbReference type="PANTHER" id="PTHR11365">
    <property type="entry name" value="5-OXOPROLINASE RELATED"/>
    <property type="match status" value="1"/>
</dbReference>
<dbReference type="Proteomes" id="UP000320095">
    <property type="component" value="Unassembled WGS sequence"/>
</dbReference>
<dbReference type="GO" id="GO:0017168">
    <property type="term" value="F:5-oxoprolinase (ATP-hydrolyzing) activity"/>
    <property type="evidence" value="ECO:0007669"/>
    <property type="project" value="TreeGrafter"/>
</dbReference>
<organism evidence="2 3">
    <name type="scientific">Mycolicibacterium hodleri</name>
    <dbReference type="NCBI Taxonomy" id="49897"/>
    <lineage>
        <taxon>Bacteria</taxon>
        <taxon>Bacillati</taxon>
        <taxon>Actinomycetota</taxon>
        <taxon>Actinomycetes</taxon>
        <taxon>Mycobacteriales</taxon>
        <taxon>Mycobacteriaceae</taxon>
        <taxon>Mycolicibacterium</taxon>
    </lineage>
</organism>
<comment type="caution">
    <text evidence="2">The sequence shown here is derived from an EMBL/GenBank/DDBJ whole genome shotgun (WGS) entry which is preliminary data.</text>
</comment>
<dbReference type="RefSeq" id="WP_140694427.1">
    <property type="nucleotide sequence ID" value="NZ_RCZG01000008.1"/>
</dbReference>
<dbReference type="Pfam" id="PF02538">
    <property type="entry name" value="Hydantoinase_B"/>
    <property type="match status" value="1"/>
</dbReference>
<dbReference type="PANTHER" id="PTHR11365:SF23">
    <property type="entry name" value="HYPOTHETICAL 5-OXOPROLINASE (EUROFUNG)-RELATED"/>
    <property type="match status" value="1"/>
</dbReference>
<protein>
    <submittedName>
        <fullName evidence="2">Hydantoinase B/oxoprolinase family protein</fullName>
    </submittedName>
</protein>
<dbReference type="GO" id="GO:0005829">
    <property type="term" value="C:cytosol"/>
    <property type="evidence" value="ECO:0007669"/>
    <property type="project" value="TreeGrafter"/>
</dbReference>
<gene>
    <name evidence="2" type="ORF">EAH80_19605</name>
</gene>
<dbReference type="InterPro" id="IPR045079">
    <property type="entry name" value="Oxoprolinase-like"/>
</dbReference>
<evidence type="ECO:0000313" key="2">
    <source>
        <dbReference type="EMBL" id="TPG32477.1"/>
    </source>
</evidence>
<name>A0A502E4P5_9MYCO</name>
<proteinExistence type="predicted"/>
<dbReference type="InterPro" id="IPR003692">
    <property type="entry name" value="Hydantoinase_B"/>
</dbReference>
<evidence type="ECO:0000313" key="3">
    <source>
        <dbReference type="Proteomes" id="UP000320095"/>
    </source>
</evidence>
<reference evidence="2 3" key="1">
    <citation type="journal article" date="2019" name="Environ. Microbiol.">
        <title>Species interactions and distinct microbial communities in high Arctic permafrost affected cryosols are associated with the CH4 and CO2 gas fluxes.</title>
        <authorList>
            <person name="Altshuler I."/>
            <person name="Hamel J."/>
            <person name="Turney S."/>
            <person name="Magnuson E."/>
            <person name="Levesque R."/>
            <person name="Greer C."/>
            <person name="Whyte L.G."/>
        </authorList>
    </citation>
    <scope>NUCLEOTIDE SEQUENCE [LARGE SCALE GENOMIC DNA]</scope>
    <source>
        <strain evidence="2 3">S5.20</strain>
    </source>
</reference>
<dbReference type="GO" id="GO:0006749">
    <property type="term" value="P:glutathione metabolic process"/>
    <property type="evidence" value="ECO:0007669"/>
    <property type="project" value="TreeGrafter"/>
</dbReference>
<accession>A0A502E4P5</accession>
<evidence type="ECO:0000259" key="1">
    <source>
        <dbReference type="Pfam" id="PF02538"/>
    </source>
</evidence>
<dbReference type="EMBL" id="RCZG01000008">
    <property type="protein sequence ID" value="TPG32477.1"/>
    <property type="molecule type" value="Genomic_DNA"/>
</dbReference>
<sequence length="722" mass="78125">MTAIAERPTDLRDLTDNDLIEHYGCDRFTSTILSSRLQYIISHICNKLLTTAFSPIIRDFHDFSATVSGGPSLDYLTPAVAQTLPVFFGSMRDAVANSVEEFGVGNLQEGDLLICNDPYRAGTHPNDMCFMKPVFVDGQIVSVLSIRAHMMDIGGVVPGGFSGTKRDVYENGLVVPPMLLFHQNRPVKPTFSVILGNARFGGLLMPDMQSIFVALKLGDELIHDTIDRYGLEAFHGGIRYACDASAERARHALRALPDGVYEGEDYFDCDGADAAREYRVAVRITKCGDHTEVDFSGTSEQAQTSINSCWPDTKTAVSLALKSLLDPASPYTSAFLRDIDIVVPGGTLISAEPPAAAMLYFEPILTVYLAIMKALNDALGTRAQAAPSRCTHLHHVVSPPDTPQPWMTALNPVGGWGANDAGDADSGQMSCSLNYIGVDIETVEADIPVVHLRKEYVTDSGGAGRYRGGAGTIEDTYWTTSVCHFMTAPRTKTPNGQGALGGRAGGPVGIWSWSDFSVDDQSLRNLDVVPALRESTPVSGMMDPLTHALDEAGTFFHWAAQNPWLTMPNSLWRTLSDGGGGWGDPLERDPASVARDVRDGYVSVNGAERDYGVIVTGDPETDPEQVAVDLEATASCRERRSPSPPSAPASIHDNVAPTREVVREPVEGACDACGENVLAEYPVLTESGWFRAVKCQSCLHSASRTRWHRLGSIELVEDLLQP</sequence>
<dbReference type="AlphaFoldDB" id="A0A502E4P5"/>
<dbReference type="OrthoDB" id="102473at2"/>
<feature type="domain" description="Hydantoinase B/oxoprolinase" evidence="1">
    <location>
        <begin position="26"/>
        <end position="585"/>
    </location>
</feature>